<name>A0AAN5D667_9BILA</name>
<feature type="non-terminal residue" evidence="1">
    <location>
        <position position="1"/>
    </location>
</feature>
<gene>
    <name evidence="1" type="ORF">PMAYCL1PPCAC_26590</name>
</gene>
<evidence type="ECO:0000313" key="1">
    <source>
        <dbReference type="EMBL" id="GMR56395.1"/>
    </source>
</evidence>
<dbReference type="AlphaFoldDB" id="A0AAN5D667"/>
<keyword evidence="2" id="KW-1185">Reference proteome</keyword>
<evidence type="ECO:0000313" key="2">
    <source>
        <dbReference type="Proteomes" id="UP001328107"/>
    </source>
</evidence>
<proteinExistence type="predicted"/>
<sequence length="104" mass="10652">SLVEGLHRHLQSLSGGADNIGSGHLHVLEGDAAIVSASLTHVDLLLSDTNAGSLRVDNKGCECLSSGSLRVGVRSSQNENPVSDSCIGDPHLGSVDDVLVALLD</sequence>
<reference evidence="2" key="1">
    <citation type="submission" date="2022-10" db="EMBL/GenBank/DDBJ databases">
        <title>Genome assembly of Pristionchus species.</title>
        <authorList>
            <person name="Yoshida K."/>
            <person name="Sommer R.J."/>
        </authorList>
    </citation>
    <scope>NUCLEOTIDE SEQUENCE [LARGE SCALE GENOMIC DNA]</scope>
    <source>
        <strain evidence="2">RS5460</strain>
    </source>
</reference>
<dbReference type="EMBL" id="BTRK01000005">
    <property type="protein sequence ID" value="GMR56395.1"/>
    <property type="molecule type" value="Genomic_DNA"/>
</dbReference>
<comment type="caution">
    <text evidence="1">The sequence shown here is derived from an EMBL/GenBank/DDBJ whole genome shotgun (WGS) entry which is preliminary data.</text>
</comment>
<accession>A0AAN5D667</accession>
<feature type="non-terminal residue" evidence="1">
    <location>
        <position position="104"/>
    </location>
</feature>
<protein>
    <submittedName>
        <fullName evidence="1">Uncharacterized protein</fullName>
    </submittedName>
</protein>
<organism evidence="1 2">
    <name type="scientific">Pristionchus mayeri</name>
    <dbReference type="NCBI Taxonomy" id="1317129"/>
    <lineage>
        <taxon>Eukaryota</taxon>
        <taxon>Metazoa</taxon>
        <taxon>Ecdysozoa</taxon>
        <taxon>Nematoda</taxon>
        <taxon>Chromadorea</taxon>
        <taxon>Rhabditida</taxon>
        <taxon>Rhabditina</taxon>
        <taxon>Diplogasteromorpha</taxon>
        <taxon>Diplogasteroidea</taxon>
        <taxon>Neodiplogasteridae</taxon>
        <taxon>Pristionchus</taxon>
    </lineage>
</organism>
<dbReference type="Proteomes" id="UP001328107">
    <property type="component" value="Unassembled WGS sequence"/>
</dbReference>